<keyword evidence="4" id="KW-1185">Reference proteome</keyword>
<feature type="compositionally biased region" description="Basic and acidic residues" evidence="1">
    <location>
        <begin position="117"/>
        <end position="131"/>
    </location>
</feature>
<dbReference type="AlphaFoldDB" id="A0A9X1YFJ3"/>
<comment type="caution">
    <text evidence="3">The sequence shown here is derived from an EMBL/GenBank/DDBJ whole genome shotgun (WGS) entry which is preliminary data.</text>
</comment>
<feature type="compositionally biased region" description="Low complexity" evidence="1">
    <location>
        <begin position="144"/>
        <end position="166"/>
    </location>
</feature>
<organism evidence="3 4">
    <name type="scientific">Roseomonas acroporae</name>
    <dbReference type="NCBI Taxonomy" id="2937791"/>
    <lineage>
        <taxon>Bacteria</taxon>
        <taxon>Pseudomonadati</taxon>
        <taxon>Pseudomonadota</taxon>
        <taxon>Alphaproteobacteria</taxon>
        <taxon>Acetobacterales</taxon>
        <taxon>Roseomonadaceae</taxon>
        <taxon>Roseomonas</taxon>
    </lineage>
</organism>
<feature type="compositionally biased region" description="Low complexity" evidence="1">
    <location>
        <begin position="177"/>
        <end position="190"/>
    </location>
</feature>
<evidence type="ECO:0000259" key="2">
    <source>
        <dbReference type="Pfam" id="PF14216"/>
    </source>
</evidence>
<feature type="region of interest" description="Disordered" evidence="1">
    <location>
        <begin position="101"/>
        <end position="190"/>
    </location>
</feature>
<dbReference type="Pfam" id="PF14216">
    <property type="entry name" value="DUF4326"/>
    <property type="match status" value="1"/>
</dbReference>
<dbReference type="RefSeq" id="WP_248669988.1">
    <property type="nucleotide sequence ID" value="NZ_JALPRX010000158.1"/>
</dbReference>
<evidence type="ECO:0000313" key="4">
    <source>
        <dbReference type="Proteomes" id="UP001139516"/>
    </source>
</evidence>
<feature type="domain" description="DUF4326" evidence="2">
    <location>
        <begin position="11"/>
        <end position="87"/>
    </location>
</feature>
<feature type="compositionally biased region" description="Basic residues" evidence="1">
    <location>
        <begin position="134"/>
        <end position="143"/>
    </location>
</feature>
<gene>
    <name evidence="3" type="ORF">M0638_26665</name>
</gene>
<accession>A0A9X1YFJ3</accession>
<reference evidence="3" key="1">
    <citation type="submission" date="2022-04" db="EMBL/GenBank/DDBJ databases">
        <title>Roseomonas acroporae sp. nov., isolated from coral Acropora digitifera.</title>
        <authorList>
            <person name="Sun H."/>
        </authorList>
    </citation>
    <scope>NUCLEOTIDE SEQUENCE</scope>
    <source>
        <strain evidence="3">NAR14</strain>
    </source>
</reference>
<dbReference type="EMBL" id="JALPRX010000158">
    <property type="protein sequence ID" value="MCK8787943.1"/>
    <property type="molecule type" value="Genomic_DNA"/>
</dbReference>
<proteinExistence type="predicted"/>
<protein>
    <submittedName>
        <fullName evidence="3">DUF4326 domain-containing protein</fullName>
    </submittedName>
</protein>
<evidence type="ECO:0000256" key="1">
    <source>
        <dbReference type="SAM" id="MobiDB-lite"/>
    </source>
</evidence>
<sequence>MRVTVHNLRYEAMRPGDVRIDRRTEFGNEFVLGRDGTRPEVIAKFEMAERARLADPVSGPDRRAKVRAMRGHRLFCWCPPLACHGEVYVKLAAELVETGEVGEGNRAPDDGYVWRSGKRETPKVGEWEKGAKAVPHRPGRRKGPSAGASRAPRALAPARPDAGPGRCSERRKENTDGSAPPSGRRSPGSP</sequence>
<name>A0A9X1YFJ3_9PROT</name>
<dbReference type="Proteomes" id="UP001139516">
    <property type="component" value="Unassembled WGS sequence"/>
</dbReference>
<dbReference type="InterPro" id="IPR025475">
    <property type="entry name" value="DUF4326"/>
</dbReference>
<evidence type="ECO:0000313" key="3">
    <source>
        <dbReference type="EMBL" id="MCK8787943.1"/>
    </source>
</evidence>